<dbReference type="InterPro" id="IPR001296">
    <property type="entry name" value="Glyco_trans_1"/>
</dbReference>
<reference evidence="5 6" key="1">
    <citation type="submission" date="2017-03" db="EMBL/GenBank/DDBJ databases">
        <authorList>
            <person name="Afonso C.L."/>
            <person name="Miller P.J."/>
            <person name="Scott M.A."/>
            <person name="Spackman E."/>
            <person name="Goraichik I."/>
            <person name="Dimitrov K.M."/>
            <person name="Suarez D.L."/>
            <person name="Swayne D.E."/>
        </authorList>
    </citation>
    <scope>NUCLEOTIDE SEQUENCE [LARGE SCALE GENOMIC DNA]</scope>
    <source>
        <strain evidence="5 6">CECT 7066</strain>
    </source>
</reference>
<dbReference type="OrthoDB" id="9790710at2"/>
<evidence type="ECO:0000259" key="3">
    <source>
        <dbReference type="Pfam" id="PF00534"/>
    </source>
</evidence>
<dbReference type="STRING" id="315423.SAMN04488020_103177"/>
<accession>A0A1Y5SCH9</accession>
<dbReference type="InterPro" id="IPR028098">
    <property type="entry name" value="Glyco_trans_4-like_N"/>
</dbReference>
<feature type="domain" description="Glycosyltransferase subfamily 4-like N-terminal" evidence="4">
    <location>
        <begin position="31"/>
        <end position="168"/>
    </location>
</feature>
<feature type="domain" description="Glycosyl transferase family 1" evidence="3">
    <location>
        <begin position="188"/>
        <end position="340"/>
    </location>
</feature>
<sequence>MKILHVITSTGIGGAQVMLRRYLADPTAWHLRHEVVSVLPGGRVGDELAEMGVPLVDLGLTSAAQAPSALGRLRRIVAERSPDVVHGWMYHGSLAAALAAPATIPRILGMHHSLADRRTESLSTRLILRGLARLSARSAAVTYCGHAIAEQHEAIGFAGSRRAVIPNGTDHTTFRPRPEARARLGLELGLPETRIVIGNVTRNHPMKDVGMLVRTAKRLLDDGLDVQAVVMGEGHEDGPVRKEAQRLGIEDRVTLLPARPDVAPIVAGFDIFVLCSAWGEAFSLALSEAMAAGVPGVATDVGDSAWLIGDRARIVPPRDDAALARVLAELSRATPDRRRALGARDRARIIENFSMTGYVEAHAALYEMAMTGEARLIAAQ</sequence>
<dbReference type="Proteomes" id="UP000193870">
    <property type="component" value="Unassembled WGS sequence"/>
</dbReference>
<dbReference type="Pfam" id="PF00534">
    <property type="entry name" value="Glycos_transf_1"/>
    <property type="match status" value="1"/>
</dbReference>
<protein>
    <submittedName>
        <fullName evidence="5">Putative glycosyltransferase EpsF</fullName>
        <ecNumber evidence="5">2.4.-.-</ecNumber>
    </submittedName>
</protein>
<dbReference type="GO" id="GO:0016757">
    <property type="term" value="F:glycosyltransferase activity"/>
    <property type="evidence" value="ECO:0007669"/>
    <property type="project" value="UniProtKB-KW"/>
</dbReference>
<dbReference type="EMBL" id="FWFV01000003">
    <property type="protein sequence ID" value="SLN34804.1"/>
    <property type="molecule type" value="Genomic_DNA"/>
</dbReference>
<dbReference type="PANTHER" id="PTHR12526:SF510">
    <property type="entry name" value="D-INOSITOL 3-PHOSPHATE GLYCOSYLTRANSFERASE"/>
    <property type="match status" value="1"/>
</dbReference>
<name>A0A1Y5SCH9_9RHOB</name>
<dbReference type="AlphaFoldDB" id="A0A1Y5SCH9"/>
<keyword evidence="2 5" id="KW-0808">Transferase</keyword>
<evidence type="ECO:0000259" key="4">
    <source>
        <dbReference type="Pfam" id="PF13579"/>
    </source>
</evidence>
<dbReference type="Pfam" id="PF13579">
    <property type="entry name" value="Glyco_trans_4_4"/>
    <property type="match status" value="1"/>
</dbReference>
<dbReference type="PANTHER" id="PTHR12526">
    <property type="entry name" value="GLYCOSYLTRANSFERASE"/>
    <property type="match status" value="1"/>
</dbReference>
<proteinExistence type="predicted"/>
<dbReference type="SUPFAM" id="SSF53756">
    <property type="entry name" value="UDP-Glycosyltransferase/glycogen phosphorylase"/>
    <property type="match status" value="1"/>
</dbReference>
<evidence type="ECO:0000256" key="2">
    <source>
        <dbReference type="ARBA" id="ARBA00022679"/>
    </source>
</evidence>
<dbReference type="EC" id="2.4.-.-" evidence="5"/>
<keyword evidence="6" id="KW-1185">Reference proteome</keyword>
<evidence type="ECO:0000313" key="6">
    <source>
        <dbReference type="Proteomes" id="UP000193870"/>
    </source>
</evidence>
<organism evidence="5 6">
    <name type="scientific">Palleronia marisminoris</name>
    <dbReference type="NCBI Taxonomy" id="315423"/>
    <lineage>
        <taxon>Bacteria</taxon>
        <taxon>Pseudomonadati</taxon>
        <taxon>Pseudomonadota</taxon>
        <taxon>Alphaproteobacteria</taxon>
        <taxon>Rhodobacterales</taxon>
        <taxon>Roseobacteraceae</taxon>
        <taxon>Palleronia</taxon>
    </lineage>
</organism>
<keyword evidence="1 5" id="KW-0328">Glycosyltransferase</keyword>
<gene>
    <name evidence="5" type="primary">epsF_1</name>
    <name evidence="5" type="ORF">PAM7066_01457</name>
</gene>
<dbReference type="Gene3D" id="3.40.50.2000">
    <property type="entry name" value="Glycogen Phosphorylase B"/>
    <property type="match status" value="2"/>
</dbReference>
<evidence type="ECO:0000256" key="1">
    <source>
        <dbReference type="ARBA" id="ARBA00022676"/>
    </source>
</evidence>
<evidence type="ECO:0000313" key="5">
    <source>
        <dbReference type="EMBL" id="SLN34804.1"/>
    </source>
</evidence>
<dbReference type="RefSeq" id="WP_085853466.1">
    <property type="nucleotide sequence ID" value="NZ_FOPF01000003.1"/>
</dbReference>